<dbReference type="GO" id="GO:0070402">
    <property type="term" value="F:NADPH binding"/>
    <property type="evidence" value="ECO:0007669"/>
    <property type="project" value="TreeGrafter"/>
</dbReference>
<dbReference type="EMBL" id="LR797357">
    <property type="protein sequence ID" value="CAB4205116.1"/>
    <property type="molecule type" value="Genomic_DNA"/>
</dbReference>
<dbReference type="InterPro" id="IPR036098">
    <property type="entry name" value="Thymidylate_synthase_ThyX_sf"/>
</dbReference>
<dbReference type="Gene3D" id="3.30.1360.170">
    <property type="match status" value="1"/>
</dbReference>
<evidence type="ECO:0000313" key="1">
    <source>
        <dbReference type="EMBL" id="CAB4167888.1"/>
    </source>
</evidence>
<sequence>MKAELISAMGTDMTVCNAARVSHERVTEYKQDGTELVDRLPTERDVKLIKFLASNNHFTPFTHCMVTLRETVPLFVARQRFKHTVGFSYNEVSRRYVNDEPQFYDPPFFRKAAPNVKQGSLAEPVGSNSYAKRIYDNVMLECGFVYNELLKAGVAPEQARMVLPQSMYTSYYVTGSLYAFSRAYNLRSEATAQWEIQQLALQWNDICASLYPVSWNALTSKENANG</sequence>
<dbReference type="EMBL" id="LR796816">
    <property type="protein sequence ID" value="CAB4167888.1"/>
    <property type="molecule type" value="Genomic_DNA"/>
</dbReference>
<gene>
    <name evidence="3" type="ORF">UFOVP1292_33</name>
    <name evidence="4" type="ORF">UFOVP1411_24</name>
    <name evidence="1" type="ORF">UFOVP859_62</name>
    <name evidence="2" type="ORF">UFOVP882_60</name>
</gene>
<dbReference type="EMBL" id="LR797251">
    <property type="protein sequence ID" value="CAB4196429.1"/>
    <property type="molecule type" value="Genomic_DNA"/>
</dbReference>
<reference evidence="2" key="1">
    <citation type="submission" date="2020-05" db="EMBL/GenBank/DDBJ databases">
        <authorList>
            <person name="Chiriac C."/>
            <person name="Salcher M."/>
            <person name="Ghai R."/>
            <person name="Kavagutti S V."/>
        </authorList>
    </citation>
    <scope>NUCLEOTIDE SEQUENCE</scope>
</reference>
<dbReference type="PANTHER" id="PTHR34934:SF1">
    <property type="entry name" value="FLAVIN-DEPENDENT THYMIDYLATE SYNTHASE"/>
    <property type="match status" value="1"/>
</dbReference>
<dbReference type="Pfam" id="PF02511">
    <property type="entry name" value="Thy1"/>
    <property type="match status" value="1"/>
</dbReference>
<dbReference type="SUPFAM" id="SSF69796">
    <property type="entry name" value="Thymidylate synthase-complementing protein Thy1"/>
    <property type="match status" value="1"/>
</dbReference>
<dbReference type="InterPro" id="IPR003669">
    <property type="entry name" value="Thymidylate_synthase_ThyX"/>
</dbReference>
<dbReference type="PROSITE" id="PS51331">
    <property type="entry name" value="THYX"/>
    <property type="match status" value="1"/>
</dbReference>
<evidence type="ECO:0000313" key="2">
    <source>
        <dbReference type="EMBL" id="CAB4168534.1"/>
    </source>
</evidence>
<dbReference type="GO" id="GO:0050660">
    <property type="term" value="F:flavin adenine dinucleotide binding"/>
    <property type="evidence" value="ECO:0007669"/>
    <property type="project" value="InterPro"/>
</dbReference>
<dbReference type="GO" id="GO:0006231">
    <property type="term" value="P:dTMP biosynthetic process"/>
    <property type="evidence" value="ECO:0007669"/>
    <property type="project" value="InterPro"/>
</dbReference>
<name>A0A6J5PLM9_9CAUD</name>
<organism evidence="2">
    <name type="scientific">uncultured Caudovirales phage</name>
    <dbReference type="NCBI Taxonomy" id="2100421"/>
    <lineage>
        <taxon>Viruses</taxon>
        <taxon>Duplodnaviria</taxon>
        <taxon>Heunggongvirae</taxon>
        <taxon>Uroviricota</taxon>
        <taxon>Caudoviricetes</taxon>
        <taxon>Peduoviridae</taxon>
        <taxon>Maltschvirus</taxon>
        <taxon>Maltschvirus maltsch</taxon>
    </lineage>
</organism>
<proteinExistence type="predicted"/>
<dbReference type="GO" id="GO:0050797">
    <property type="term" value="F:thymidylate synthase (FAD) activity"/>
    <property type="evidence" value="ECO:0007669"/>
    <property type="project" value="InterPro"/>
</dbReference>
<dbReference type="PANTHER" id="PTHR34934">
    <property type="entry name" value="FLAVIN-DEPENDENT THYMIDYLATE SYNTHASE"/>
    <property type="match status" value="1"/>
</dbReference>
<protein>
    <submittedName>
        <fullName evidence="2">THY1 Predicted alternative thymidylate synthase</fullName>
    </submittedName>
</protein>
<accession>A0A6J5PLM9</accession>
<dbReference type="NCBIfam" id="TIGR02170">
    <property type="entry name" value="thyX"/>
    <property type="match status" value="1"/>
</dbReference>
<dbReference type="CDD" id="cd20175">
    <property type="entry name" value="ThyX"/>
    <property type="match status" value="1"/>
</dbReference>
<evidence type="ECO:0000313" key="4">
    <source>
        <dbReference type="EMBL" id="CAB4205116.1"/>
    </source>
</evidence>
<dbReference type="GO" id="GO:0004799">
    <property type="term" value="F:thymidylate synthase activity"/>
    <property type="evidence" value="ECO:0007669"/>
    <property type="project" value="TreeGrafter"/>
</dbReference>
<dbReference type="EMBL" id="LR796826">
    <property type="protein sequence ID" value="CAB4168534.1"/>
    <property type="molecule type" value="Genomic_DNA"/>
</dbReference>
<evidence type="ECO:0000313" key="3">
    <source>
        <dbReference type="EMBL" id="CAB4196429.1"/>
    </source>
</evidence>